<dbReference type="InterPro" id="IPR023298">
    <property type="entry name" value="ATPase_P-typ_TM_dom_sf"/>
</dbReference>
<feature type="compositionally biased region" description="Basic residues" evidence="13">
    <location>
        <begin position="66"/>
        <end position="77"/>
    </location>
</feature>
<evidence type="ECO:0000256" key="2">
    <source>
        <dbReference type="ARBA" id="ARBA00006024"/>
    </source>
</evidence>
<keyword evidence="12" id="KW-1003">Cell membrane</keyword>
<dbReference type="SUPFAM" id="SSF81665">
    <property type="entry name" value="Calcium ATPase, transmembrane domain M"/>
    <property type="match status" value="1"/>
</dbReference>
<dbReference type="InterPro" id="IPR023214">
    <property type="entry name" value="HAD_sf"/>
</dbReference>
<keyword evidence="7" id="KW-1278">Translocase</keyword>
<dbReference type="InterPro" id="IPR027256">
    <property type="entry name" value="P-typ_ATPase_IB"/>
</dbReference>
<feature type="domain" description="HMA" evidence="14">
    <location>
        <begin position="184"/>
        <end position="248"/>
    </location>
</feature>
<feature type="transmembrane region" description="Helical" evidence="12">
    <location>
        <begin position="374"/>
        <end position="394"/>
    </location>
</feature>
<evidence type="ECO:0000256" key="7">
    <source>
        <dbReference type="ARBA" id="ARBA00022967"/>
    </source>
</evidence>
<evidence type="ECO:0000256" key="13">
    <source>
        <dbReference type="SAM" id="MobiDB-lite"/>
    </source>
</evidence>
<dbReference type="InterPro" id="IPR044492">
    <property type="entry name" value="P_typ_ATPase_HD_dom"/>
</dbReference>
<dbReference type="GO" id="GO:0005886">
    <property type="term" value="C:plasma membrane"/>
    <property type="evidence" value="ECO:0007669"/>
    <property type="project" value="UniProtKB-SubCell"/>
</dbReference>
<dbReference type="InterPro" id="IPR023299">
    <property type="entry name" value="ATPase_P-typ_cyto_dom_N"/>
</dbReference>
<evidence type="ECO:0000256" key="3">
    <source>
        <dbReference type="ARBA" id="ARBA00022692"/>
    </source>
</evidence>
<evidence type="ECO:0000256" key="6">
    <source>
        <dbReference type="ARBA" id="ARBA00022840"/>
    </source>
</evidence>
<keyword evidence="4 12" id="KW-0479">Metal-binding</keyword>
<dbReference type="InterPro" id="IPR036412">
    <property type="entry name" value="HAD-like_sf"/>
</dbReference>
<sequence>MGRARLVPHLRRFRAGRRERPGAQPHHYRRGKCCPTTTSAARADRCGGRLPGDAHRRPDHRGQRATLRHQPGRHAGHRSGTVSRRIRPPGRPARQRSGLSARASRRRNRPHPSGSRGRFPRTGAQRGRLSAVSRLRASWRGAHRRVHRRIRHRCGRFRRAHARRRPLMTEAHAPAPPRPNAAPRSLELAIGGMTCASCAARIEKKLNRIEGVHATVNYATEKAKVSHPPTVSPERLIEQVVGAGYTAHVPAPAEHDVVPSGDLLGLRRRLLVSIALAVPVIALAMLPFLQFTGWQWLSLVLTVPVVFWGGARFHHAAVTNARHGAATMDTLISVGTLAAFGWSVFALFAGPGGGSGSAGMAGMSLTVPRGDSTAHVYFEVAAGIIIFLLTGRYFETRAKQRAGSALRALLELGAKDVSLLRDDTEIRIPIGELGVGDHFLVRPGEKVATDGVVVAGNSAVDLSMLTGESLPVDVGPGDSVAGATVNSGGLLTVRATKVGADTQLARMAALVEEAQNGKAPVQRLADEVAGIFVPVVLALSLLTLNFWVANGVGAATAVGAAVAVLIIACPCALGLATPTALLVGTGRGAQLGILITGPQVLESTRRVDTVLLDKTGTVTTGRMALDSIVTGAGIEERELLAIAATVEHGSEHPVARAVVAAAEERDIARMSLSRFTDHGGKGVLGSVGGRAVVIGRGALLDERSIEIPEELTAAKEAAEAAGRTAVLVAWDGLARGLLILADTVKPTSAQAVTELRALGLEPILLTGDNVAAAHAVADQVGIRTVIADVLPGDKLDVVRDLQFRGKVVAMVGDGVNDAAALAQADLGIAMGTGTDVAIEASDITLVRGDLRTVGAAIRLSRKTLRTIKGNLFWAFGYNVAAIPLAAAGLLNPMLAGAAMALSSIFVVTNSLRLRNFRG</sequence>
<dbReference type="PROSITE" id="PS01047">
    <property type="entry name" value="HMA_1"/>
    <property type="match status" value="1"/>
</dbReference>
<dbReference type="GO" id="GO:0005507">
    <property type="term" value="F:copper ion binding"/>
    <property type="evidence" value="ECO:0007669"/>
    <property type="project" value="TreeGrafter"/>
</dbReference>
<dbReference type="Pfam" id="PF00122">
    <property type="entry name" value="E1-E2_ATPase"/>
    <property type="match status" value="1"/>
</dbReference>
<dbReference type="NCBIfam" id="TIGR01511">
    <property type="entry name" value="ATPase-IB1_Cu"/>
    <property type="match status" value="1"/>
</dbReference>
<dbReference type="Pfam" id="PF00403">
    <property type="entry name" value="HMA"/>
    <property type="match status" value="1"/>
</dbReference>
<feature type="transmembrane region" description="Helical" evidence="12">
    <location>
        <begin position="331"/>
        <end position="354"/>
    </location>
</feature>
<keyword evidence="8 12" id="KW-1133">Transmembrane helix</keyword>
<dbReference type="GO" id="GO:0005524">
    <property type="term" value="F:ATP binding"/>
    <property type="evidence" value="ECO:0007669"/>
    <property type="project" value="UniProtKB-UniRule"/>
</dbReference>
<gene>
    <name evidence="15" type="ORF">F5544_39615</name>
</gene>
<evidence type="ECO:0000256" key="12">
    <source>
        <dbReference type="RuleBase" id="RU362081"/>
    </source>
</evidence>
<feature type="transmembrane region" description="Helical" evidence="12">
    <location>
        <begin position="294"/>
        <end position="311"/>
    </location>
</feature>
<dbReference type="Gene3D" id="3.30.70.100">
    <property type="match status" value="1"/>
</dbReference>
<accession>A0A6G9YRE8</accession>
<dbReference type="CDD" id="cd00371">
    <property type="entry name" value="HMA"/>
    <property type="match status" value="1"/>
</dbReference>
<keyword evidence="6 12" id="KW-0067">ATP-binding</keyword>
<dbReference type="InterPro" id="IPR036163">
    <property type="entry name" value="HMA_dom_sf"/>
</dbReference>
<dbReference type="SUPFAM" id="SSF81660">
    <property type="entry name" value="Metal cation-transporting ATPase, ATP-binding domain N"/>
    <property type="match status" value="1"/>
</dbReference>
<dbReference type="AlphaFoldDB" id="A0A6G9YRE8"/>
<dbReference type="CDD" id="cd02094">
    <property type="entry name" value="P-type_ATPase_Cu-like"/>
    <property type="match status" value="1"/>
</dbReference>
<dbReference type="Pfam" id="PF00702">
    <property type="entry name" value="Hydrolase"/>
    <property type="match status" value="1"/>
</dbReference>
<dbReference type="SUPFAM" id="SSF56784">
    <property type="entry name" value="HAD-like"/>
    <property type="match status" value="1"/>
</dbReference>
<dbReference type="KEGG" id="nah:F5544_39615"/>
<evidence type="ECO:0000256" key="8">
    <source>
        <dbReference type="ARBA" id="ARBA00022989"/>
    </source>
</evidence>
<evidence type="ECO:0000313" key="15">
    <source>
        <dbReference type="EMBL" id="QIS15741.1"/>
    </source>
</evidence>
<keyword evidence="9 12" id="KW-0472">Membrane</keyword>
<dbReference type="GO" id="GO:0055070">
    <property type="term" value="P:copper ion homeostasis"/>
    <property type="evidence" value="ECO:0007669"/>
    <property type="project" value="TreeGrafter"/>
</dbReference>
<keyword evidence="5 12" id="KW-0547">Nucleotide-binding</keyword>
<evidence type="ECO:0000313" key="16">
    <source>
        <dbReference type="Proteomes" id="UP000503540"/>
    </source>
</evidence>
<evidence type="ECO:0000256" key="11">
    <source>
        <dbReference type="ARBA" id="ARBA00074171"/>
    </source>
</evidence>
<name>A0A6G9YRE8_9NOCA</name>
<reference evidence="15 16" key="1">
    <citation type="journal article" date="2019" name="ACS Chem. Biol.">
        <title>Identification and Mobilization of a Cryptic Antibiotic Biosynthesis Gene Locus from a Human-Pathogenic Nocardia Isolate.</title>
        <authorList>
            <person name="Herisse M."/>
            <person name="Ishida K."/>
            <person name="Porter J.L."/>
            <person name="Howden B."/>
            <person name="Hertweck C."/>
            <person name="Stinear T.P."/>
            <person name="Pidot S.J."/>
        </authorList>
    </citation>
    <scope>NUCLEOTIDE SEQUENCE [LARGE SCALE GENOMIC DNA]</scope>
    <source>
        <strain evidence="15 16">AUSMDU00012717</strain>
    </source>
</reference>
<feature type="compositionally biased region" description="Basic and acidic residues" evidence="13">
    <location>
        <begin position="42"/>
        <end position="62"/>
    </location>
</feature>
<evidence type="ECO:0000256" key="10">
    <source>
        <dbReference type="ARBA" id="ARBA00049360"/>
    </source>
</evidence>
<dbReference type="InterPro" id="IPR017969">
    <property type="entry name" value="Heavy-metal-associated_CS"/>
</dbReference>
<dbReference type="FunFam" id="3.30.70.100:FF:000005">
    <property type="entry name" value="Copper-exporting P-type ATPase A"/>
    <property type="match status" value="1"/>
</dbReference>
<dbReference type="SUPFAM" id="SSF81653">
    <property type="entry name" value="Calcium ATPase, transduction domain A"/>
    <property type="match status" value="1"/>
</dbReference>
<dbReference type="InterPro" id="IPR059000">
    <property type="entry name" value="ATPase_P-type_domA"/>
</dbReference>
<dbReference type="InterPro" id="IPR001757">
    <property type="entry name" value="P_typ_ATPase"/>
</dbReference>
<dbReference type="InterPro" id="IPR006121">
    <property type="entry name" value="HMA_dom"/>
</dbReference>
<dbReference type="PRINTS" id="PR00119">
    <property type="entry name" value="CATATPASE"/>
</dbReference>
<organism evidence="15 16">
    <name type="scientific">Nocardia arthritidis</name>
    <dbReference type="NCBI Taxonomy" id="228602"/>
    <lineage>
        <taxon>Bacteria</taxon>
        <taxon>Bacillati</taxon>
        <taxon>Actinomycetota</taxon>
        <taxon>Actinomycetes</taxon>
        <taxon>Mycobacteriales</taxon>
        <taxon>Nocardiaceae</taxon>
        <taxon>Nocardia</taxon>
    </lineage>
</organism>
<evidence type="ECO:0000256" key="1">
    <source>
        <dbReference type="ARBA" id="ARBA00004651"/>
    </source>
</evidence>
<dbReference type="PROSITE" id="PS50846">
    <property type="entry name" value="HMA_2"/>
    <property type="match status" value="1"/>
</dbReference>
<evidence type="ECO:0000256" key="9">
    <source>
        <dbReference type="ARBA" id="ARBA00023136"/>
    </source>
</evidence>
<dbReference type="SFLD" id="SFLDG00002">
    <property type="entry name" value="C1.7:_P-type_atpase_like"/>
    <property type="match status" value="1"/>
</dbReference>
<comment type="catalytic activity">
    <reaction evidence="10">
        <text>ATP + H2O = ADP + phosphate + H(+)</text>
        <dbReference type="Rhea" id="RHEA:13065"/>
        <dbReference type="ChEBI" id="CHEBI:15377"/>
        <dbReference type="ChEBI" id="CHEBI:15378"/>
        <dbReference type="ChEBI" id="CHEBI:30616"/>
        <dbReference type="ChEBI" id="CHEBI:43474"/>
        <dbReference type="ChEBI" id="CHEBI:456216"/>
    </reaction>
</comment>
<comment type="similarity">
    <text evidence="2 12">Belongs to the cation transport ATPase (P-type) (TC 3.A.3) family. Type IB subfamily.</text>
</comment>
<feature type="region of interest" description="Disordered" evidence="13">
    <location>
        <begin position="14"/>
        <end position="134"/>
    </location>
</feature>
<proteinExistence type="inferred from homology"/>
<feature type="transmembrane region" description="Helical" evidence="12">
    <location>
        <begin position="270"/>
        <end position="288"/>
    </location>
</feature>
<dbReference type="NCBIfam" id="TIGR01525">
    <property type="entry name" value="ATPase-IB_hvy"/>
    <property type="match status" value="1"/>
</dbReference>
<dbReference type="Gene3D" id="2.70.150.10">
    <property type="entry name" value="Calcium-transporting ATPase, cytoplasmic transduction domain A"/>
    <property type="match status" value="1"/>
</dbReference>
<comment type="subcellular location">
    <subcellularLocation>
        <location evidence="1">Cell membrane</location>
        <topology evidence="1">Multi-pass membrane protein</topology>
    </subcellularLocation>
</comment>
<protein>
    <recommendedName>
        <fullName evidence="11">Cation-transporting P-type ATPase B</fullName>
    </recommendedName>
</protein>
<dbReference type="Gene3D" id="3.40.1110.10">
    <property type="entry name" value="Calcium-transporting ATPase, cytoplasmic domain N"/>
    <property type="match status" value="1"/>
</dbReference>
<dbReference type="NCBIfam" id="TIGR01494">
    <property type="entry name" value="ATPase_P-type"/>
    <property type="match status" value="1"/>
</dbReference>
<dbReference type="EMBL" id="CP046172">
    <property type="protein sequence ID" value="QIS15741.1"/>
    <property type="molecule type" value="Genomic_DNA"/>
</dbReference>
<dbReference type="PROSITE" id="PS00154">
    <property type="entry name" value="ATPASE_E1_E2"/>
    <property type="match status" value="1"/>
</dbReference>
<evidence type="ECO:0000256" key="4">
    <source>
        <dbReference type="ARBA" id="ARBA00022723"/>
    </source>
</evidence>
<dbReference type="Proteomes" id="UP000503540">
    <property type="component" value="Chromosome"/>
</dbReference>
<dbReference type="InterPro" id="IPR008250">
    <property type="entry name" value="ATPase_P-typ_transduc_dom_A_sf"/>
</dbReference>
<dbReference type="PANTHER" id="PTHR43520:SF8">
    <property type="entry name" value="P-TYPE CU(+) TRANSPORTER"/>
    <property type="match status" value="1"/>
</dbReference>
<keyword evidence="3 12" id="KW-0812">Transmembrane</keyword>
<dbReference type="SFLD" id="SFLDS00003">
    <property type="entry name" value="Haloacid_Dehalogenase"/>
    <property type="match status" value="1"/>
</dbReference>
<dbReference type="Gene3D" id="3.40.50.1000">
    <property type="entry name" value="HAD superfamily/HAD-like"/>
    <property type="match status" value="1"/>
</dbReference>
<dbReference type="GO" id="GO:0043682">
    <property type="term" value="F:P-type divalent copper transporter activity"/>
    <property type="evidence" value="ECO:0007669"/>
    <property type="project" value="TreeGrafter"/>
</dbReference>
<dbReference type="GO" id="GO:0016887">
    <property type="term" value="F:ATP hydrolysis activity"/>
    <property type="evidence" value="ECO:0007669"/>
    <property type="project" value="InterPro"/>
</dbReference>
<dbReference type="PANTHER" id="PTHR43520">
    <property type="entry name" value="ATP7, ISOFORM B"/>
    <property type="match status" value="1"/>
</dbReference>
<feature type="transmembrane region" description="Helical" evidence="12">
    <location>
        <begin position="554"/>
        <end position="577"/>
    </location>
</feature>
<dbReference type="FunFam" id="2.70.150.10:FF:000002">
    <property type="entry name" value="Copper-transporting ATPase 1, putative"/>
    <property type="match status" value="1"/>
</dbReference>
<feature type="transmembrane region" description="Helical" evidence="12">
    <location>
        <begin position="528"/>
        <end position="548"/>
    </location>
</feature>
<evidence type="ECO:0000256" key="5">
    <source>
        <dbReference type="ARBA" id="ARBA00022741"/>
    </source>
</evidence>
<keyword evidence="16" id="KW-1185">Reference proteome</keyword>
<feature type="transmembrane region" description="Helical" evidence="12">
    <location>
        <begin position="871"/>
        <end position="890"/>
    </location>
</feature>
<feature type="transmembrane region" description="Helical" evidence="12">
    <location>
        <begin position="896"/>
        <end position="913"/>
    </location>
</feature>
<dbReference type="SFLD" id="SFLDF00027">
    <property type="entry name" value="p-type_atpase"/>
    <property type="match status" value="1"/>
</dbReference>
<dbReference type="PRINTS" id="PR00120">
    <property type="entry name" value="HATPASE"/>
</dbReference>
<evidence type="ECO:0000259" key="14">
    <source>
        <dbReference type="PROSITE" id="PS50846"/>
    </source>
</evidence>
<dbReference type="InterPro" id="IPR018303">
    <property type="entry name" value="ATPase_P-typ_P_site"/>
</dbReference>
<dbReference type="SUPFAM" id="SSF55008">
    <property type="entry name" value="HMA, heavy metal-associated domain"/>
    <property type="match status" value="1"/>
</dbReference>